<accession>A0ABV3H6B6</accession>
<dbReference type="EMBL" id="JBFARM010000006">
    <property type="protein sequence ID" value="MEV4288066.1"/>
    <property type="molecule type" value="Genomic_DNA"/>
</dbReference>
<dbReference type="Gene3D" id="3.40.50.720">
    <property type="entry name" value="NAD(P)-binding Rossmann-like Domain"/>
    <property type="match status" value="1"/>
</dbReference>
<sequence>MAGPPYLGDEQIRRMLPMEHAVMALEAAFRAGPPGPDAPAARAGLGGGELVLSAGERGRWAAARLTAAPVSRLLPSPEPSDDPVSDAVFDAVSGPVSDPVSDAVFVVFDADELRPRLLLDARALAVLRAAAVSALATRHLAQADARRLVVLGTGADARAHVRAMLAVRQPDEVRVVGPDARRARRLAEELDAEHGAKVVPGDPDDVAEADIVCVCLPGPLFPGPAPGPGSHVNVIGGRTPEPGSPRPYVVGEHAGMPGCDTDLHHVLTGEGTPPPGAPTLFTSSGLIAEDLVLAAELAAKLG</sequence>
<protein>
    <recommendedName>
        <fullName evidence="3">Ornithine cyclodeaminase family protein</fullName>
    </recommendedName>
</protein>
<dbReference type="PANTHER" id="PTHR13812">
    <property type="entry name" value="KETIMINE REDUCTASE MU-CRYSTALLIN"/>
    <property type="match status" value="1"/>
</dbReference>
<proteinExistence type="predicted"/>
<dbReference type="RefSeq" id="WP_364452436.1">
    <property type="nucleotide sequence ID" value="NZ_JBFARM010000006.1"/>
</dbReference>
<dbReference type="InterPro" id="IPR003462">
    <property type="entry name" value="ODC_Mu_crystall"/>
</dbReference>
<evidence type="ECO:0000313" key="1">
    <source>
        <dbReference type="EMBL" id="MEV4288066.1"/>
    </source>
</evidence>
<evidence type="ECO:0008006" key="3">
    <source>
        <dbReference type="Google" id="ProtNLM"/>
    </source>
</evidence>
<evidence type="ECO:0000313" key="2">
    <source>
        <dbReference type="Proteomes" id="UP001552427"/>
    </source>
</evidence>
<dbReference type="Proteomes" id="UP001552427">
    <property type="component" value="Unassembled WGS sequence"/>
</dbReference>
<name>A0ABV3H6B6_9ACTN</name>
<dbReference type="InterPro" id="IPR023401">
    <property type="entry name" value="ODC_N"/>
</dbReference>
<dbReference type="PANTHER" id="PTHR13812:SF19">
    <property type="entry name" value="KETIMINE REDUCTASE MU-CRYSTALLIN"/>
    <property type="match status" value="1"/>
</dbReference>
<reference evidence="1 2" key="1">
    <citation type="submission" date="2024-06" db="EMBL/GenBank/DDBJ databases">
        <title>The Natural Products Discovery Center: Release of the First 8490 Sequenced Strains for Exploring Actinobacteria Biosynthetic Diversity.</title>
        <authorList>
            <person name="Kalkreuter E."/>
            <person name="Kautsar S.A."/>
            <person name="Yang D."/>
            <person name="Bader C.D."/>
            <person name="Teijaro C.N."/>
            <person name="Fluegel L."/>
            <person name="Davis C.M."/>
            <person name="Simpson J.R."/>
            <person name="Lauterbach L."/>
            <person name="Steele A.D."/>
            <person name="Gui C."/>
            <person name="Meng S."/>
            <person name="Li G."/>
            <person name="Viehrig K."/>
            <person name="Ye F."/>
            <person name="Su P."/>
            <person name="Kiefer A.F."/>
            <person name="Nichols A."/>
            <person name="Cepeda A.J."/>
            <person name="Yan W."/>
            <person name="Fan B."/>
            <person name="Jiang Y."/>
            <person name="Adhikari A."/>
            <person name="Zheng C.-J."/>
            <person name="Schuster L."/>
            <person name="Cowan T.M."/>
            <person name="Smanski M.J."/>
            <person name="Chevrette M.G."/>
            <person name="De Carvalho L.P.S."/>
            <person name="Shen B."/>
        </authorList>
    </citation>
    <scope>NUCLEOTIDE SEQUENCE [LARGE SCALE GENOMIC DNA]</scope>
    <source>
        <strain evidence="1 2">NPDC049574</strain>
    </source>
</reference>
<comment type="caution">
    <text evidence="1">The sequence shown here is derived from an EMBL/GenBank/DDBJ whole genome shotgun (WGS) entry which is preliminary data.</text>
</comment>
<organism evidence="1 2">
    <name type="scientific">Nonomuraea bangladeshensis</name>
    <dbReference type="NCBI Taxonomy" id="404385"/>
    <lineage>
        <taxon>Bacteria</taxon>
        <taxon>Bacillati</taxon>
        <taxon>Actinomycetota</taxon>
        <taxon>Actinomycetes</taxon>
        <taxon>Streptosporangiales</taxon>
        <taxon>Streptosporangiaceae</taxon>
        <taxon>Nonomuraea</taxon>
    </lineage>
</organism>
<keyword evidence="2" id="KW-1185">Reference proteome</keyword>
<dbReference type="InterPro" id="IPR036291">
    <property type="entry name" value="NAD(P)-bd_dom_sf"/>
</dbReference>
<gene>
    <name evidence="1" type="ORF">AB0K40_21345</name>
</gene>
<dbReference type="SUPFAM" id="SSF51735">
    <property type="entry name" value="NAD(P)-binding Rossmann-fold domains"/>
    <property type="match status" value="1"/>
</dbReference>
<dbReference type="Gene3D" id="3.30.1780.10">
    <property type="entry name" value="ornithine cyclodeaminase, domain 1"/>
    <property type="match status" value="1"/>
</dbReference>
<dbReference type="Pfam" id="PF02423">
    <property type="entry name" value="OCD_Mu_crystall"/>
    <property type="match status" value="1"/>
</dbReference>